<evidence type="ECO:0000313" key="1">
    <source>
        <dbReference type="EMBL" id="CAI2366711.1"/>
    </source>
</evidence>
<dbReference type="EMBL" id="CAMPGE010007795">
    <property type="protein sequence ID" value="CAI2366711.1"/>
    <property type="molecule type" value="Genomic_DNA"/>
</dbReference>
<protein>
    <submittedName>
        <fullName evidence="1">Uncharacterized protein</fullName>
    </submittedName>
</protein>
<organism evidence="1 2">
    <name type="scientific">Euplotes crassus</name>
    <dbReference type="NCBI Taxonomy" id="5936"/>
    <lineage>
        <taxon>Eukaryota</taxon>
        <taxon>Sar</taxon>
        <taxon>Alveolata</taxon>
        <taxon>Ciliophora</taxon>
        <taxon>Intramacronucleata</taxon>
        <taxon>Spirotrichea</taxon>
        <taxon>Hypotrichia</taxon>
        <taxon>Euplotida</taxon>
        <taxon>Euplotidae</taxon>
        <taxon>Moneuplotes</taxon>
    </lineage>
</organism>
<evidence type="ECO:0000313" key="2">
    <source>
        <dbReference type="Proteomes" id="UP001295684"/>
    </source>
</evidence>
<keyword evidence="2" id="KW-1185">Reference proteome</keyword>
<accession>A0AAD1UCK6</accession>
<name>A0AAD1UCK6_EUPCR</name>
<proteinExistence type="predicted"/>
<reference evidence="1" key="1">
    <citation type="submission" date="2023-07" db="EMBL/GenBank/DDBJ databases">
        <authorList>
            <consortium name="AG Swart"/>
            <person name="Singh M."/>
            <person name="Singh A."/>
            <person name="Seah K."/>
            <person name="Emmerich C."/>
        </authorList>
    </citation>
    <scope>NUCLEOTIDE SEQUENCE</scope>
    <source>
        <strain evidence="1">DP1</strain>
    </source>
</reference>
<dbReference type="AlphaFoldDB" id="A0AAD1UCK6"/>
<comment type="caution">
    <text evidence="1">The sequence shown here is derived from an EMBL/GenBank/DDBJ whole genome shotgun (WGS) entry which is preliminary data.</text>
</comment>
<sequence>MYLHPKYQQLRTCRIEEGTRVWIRSTVCLRSKVTPSLIQEESLIKISCLRALATCEMNGKLRPQRTLASHRESHILRSCKMLNKLYSLVGSREKERNHSNHNSVIGLQDKPSQLYDINYLDKAESFHSSEVQSISSVRSFAQTFKRVLSSTASKALDKMIPHNDYYSYNEPNLRASVPNKSNFQIRKHQISKNLKNFKGLREETNLRTKLATKNLATKIPSASPAKKLKFSHNVLKINDFDRKKLRTQSQDKLRGKSTQRKIKQLLPKLRRKTIKKVSGYSPYTLKSYKEKFCQKSTPMGGLGSNIGSQDWQKAMDKRNRMHLLAKSIEFENKKKLALGLKNKDIIQFHPSNYSLKAIKVGKS</sequence>
<dbReference type="Proteomes" id="UP001295684">
    <property type="component" value="Unassembled WGS sequence"/>
</dbReference>
<gene>
    <name evidence="1" type="ORF">ECRASSUSDP1_LOCUS7984</name>
</gene>